<evidence type="ECO:0000256" key="1">
    <source>
        <dbReference type="SAM" id="Phobius"/>
    </source>
</evidence>
<gene>
    <name evidence="2" type="ORF">Trco_007267</name>
</gene>
<dbReference type="OrthoDB" id="408152at2759"/>
<evidence type="ECO:0000313" key="3">
    <source>
        <dbReference type="Proteomes" id="UP000827724"/>
    </source>
</evidence>
<dbReference type="Proteomes" id="UP000827724">
    <property type="component" value="Unassembled WGS sequence"/>
</dbReference>
<dbReference type="InterPro" id="IPR027417">
    <property type="entry name" value="P-loop_NTPase"/>
</dbReference>
<dbReference type="Pfam" id="PF17784">
    <property type="entry name" value="Sulfotransfer_4"/>
    <property type="match status" value="1"/>
</dbReference>
<keyword evidence="1" id="KW-1133">Transmembrane helix</keyword>
<evidence type="ECO:0000313" key="2">
    <source>
        <dbReference type="EMBL" id="KAH6603821.1"/>
    </source>
</evidence>
<keyword evidence="3" id="KW-1185">Reference proteome</keyword>
<protein>
    <submittedName>
        <fullName evidence="2">Uncharacterized protein</fullName>
    </submittedName>
</protein>
<keyword evidence="1" id="KW-0472">Membrane</keyword>
<feature type="transmembrane region" description="Helical" evidence="1">
    <location>
        <begin position="204"/>
        <end position="224"/>
    </location>
</feature>
<proteinExistence type="predicted"/>
<reference evidence="2" key="1">
    <citation type="submission" date="2021-08" db="EMBL/GenBank/DDBJ databases">
        <title>Chromosome-Level Trichoderma cornu-damae using Hi-C Data.</title>
        <authorList>
            <person name="Kim C.S."/>
        </authorList>
    </citation>
    <scope>NUCLEOTIDE SEQUENCE</scope>
    <source>
        <strain evidence="2">KA19-0412C</strain>
    </source>
</reference>
<dbReference type="EMBL" id="JAIWOZ010000006">
    <property type="protein sequence ID" value="KAH6603821.1"/>
    <property type="molecule type" value="Genomic_DNA"/>
</dbReference>
<name>A0A9P8QE65_9HYPO</name>
<sequence length="227" mass="25591">MYEVVTNGATHLDLFTESLCCKYLGTGKPYGKAEFDKWLANYDAIVEIPQFFIEEFIEFYPHAKFMLVERDVNAWERSLNNTIKGVLQTCKSFPMNTIRHIDPFIKSFVALHEAFEEVTFHGKGIEGGMEDAKRDSIADGKKAKALAPKDQFLACTLEGGFGWEQICPFLDKDIPKTPYPIGNAPAEFKALLDTFISPRVRNSVLKAIGTVLVPVVGIGMWAYMKHR</sequence>
<dbReference type="Gene3D" id="3.40.50.300">
    <property type="entry name" value="P-loop containing nucleotide triphosphate hydrolases"/>
    <property type="match status" value="1"/>
</dbReference>
<accession>A0A9P8QE65</accession>
<dbReference type="AlphaFoldDB" id="A0A9P8QE65"/>
<dbReference type="PANTHER" id="PTHR36978">
    <property type="entry name" value="P-LOOP CONTAINING NUCLEOTIDE TRIPHOSPHATE HYDROLASE"/>
    <property type="match status" value="1"/>
</dbReference>
<comment type="caution">
    <text evidence="2">The sequence shown here is derived from an EMBL/GenBank/DDBJ whole genome shotgun (WGS) entry which is preliminary data.</text>
</comment>
<dbReference type="InterPro" id="IPR040632">
    <property type="entry name" value="Sulfotransfer_4"/>
</dbReference>
<keyword evidence="1" id="KW-0812">Transmembrane</keyword>
<organism evidence="2 3">
    <name type="scientific">Trichoderma cornu-damae</name>
    <dbReference type="NCBI Taxonomy" id="654480"/>
    <lineage>
        <taxon>Eukaryota</taxon>
        <taxon>Fungi</taxon>
        <taxon>Dikarya</taxon>
        <taxon>Ascomycota</taxon>
        <taxon>Pezizomycotina</taxon>
        <taxon>Sordariomycetes</taxon>
        <taxon>Hypocreomycetidae</taxon>
        <taxon>Hypocreales</taxon>
        <taxon>Hypocreaceae</taxon>
        <taxon>Trichoderma</taxon>
    </lineage>
</organism>
<dbReference type="PANTHER" id="PTHR36978:SF4">
    <property type="entry name" value="P-LOOP CONTAINING NUCLEOSIDE TRIPHOSPHATE HYDROLASE PROTEIN"/>
    <property type="match status" value="1"/>
</dbReference>